<evidence type="ECO:0000256" key="1">
    <source>
        <dbReference type="ARBA" id="ARBA00022729"/>
    </source>
</evidence>
<protein>
    <submittedName>
        <fullName evidence="3">Uncharacterized protein</fullName>
    </submittedName>
</protein>
<keyword evidence="1 2" id="KW-0732">Signal</keyword>
<feature type="signal peptide" evidence="2">
    <location>
        <begin position="1"/>
        <end position="23"/>
    </location>
</feature>
<dbReference type="PANTHER" id="PTHR31836:SF28">
    <property type="entry name" value="SRCR DOMAIN-CONTAINING PROTEIN-RELATED"/>
    <property type="match status" value="1"/>
</dbReference>
<dbReference type="Proteomes" id="UP000309038">
    <property type="component" value="Unassembled WGS sequence"/>
</dbReference>
<dbReference type="InterPro" id="IPR051477">
    <property type="entry name" value="Expansin_CellWall"/>
</dbReference>
<comment type="caution">
    <text evidence="3">The sequence shown here is derived from an EMBL/GenBank/DDBJ whole genome shotgun (WGS) entry which is preliminary data.</text>
</comment>
<gene>
    <name evidence="3" type="ORF">EW026_g1040</name>
</gene>
<dbReference type="AlphaFoldDB" id="A0A4S4KST2"/>
<dbReference type="InterPro" id="IPR036908">
    <property type="entry name" value="RlpA-like_sf"/>
</dbReference>
<proteinExistence type="predicted"/>
<evidence type="ECO:0000256" key="2">
    <source>
        <dbReference type="SAM" id="SignalP"/>
    </source>
</evidence>
<evidence type="ECO:0000313" key="4">
    <source>
        <dbReference type="Proteomes" id="UP000309038"/>
    </source>
</evidence>
<accession>A0A4S4KST2</accession>
<dbReference type="CDD" id="cd22191">
    <property type="entry name" value="DPBB_RlpA_EXP_N-like"/>
    <property type="match status" value="1"/>
</dbReference>
<organism evidence="3 4">
    <name type="scientific">Hermanssonia centrifuga</name>
    <dbReference type="NCBI Taxonomy" id="98765"/>
    <lineage>
        <taxon>Eukaryota</taxon>
        <taxon>Fungi</taxon>
        <taxon>Dikarya</taxon>
        <taxon>Basidiomycota</taxon>
        <taxon>Agaricomycotina</taxon>
        <taxon>Agaricomycetes</taxon>
        <taxon>Polyporales</taxon>
        <taxon>Meruliaceae</taxon>
        <taxon>Hermanssonia</taxon>
    </lineage>
</organism>
<dbReference type="PANTHER" id="PTHR31836">
    <property type="match status" value="1"/>
</dbReference>
<name>A0A4S4KST2_9APHY</name>
<dbReference type="SUPFAM" id="SSF50685">
    <property type="entry name" value="Barwin-like endoglucanases"/>
    <property type="match status" value="1"/>
</dbReference>
<reference evidence="3 4" key="1">
    <citation type="submission" date="2019-02" db="EMBL/GenBank/DDBJ databases">
        <title>Genome sequencing of the rare red list fungi Phlebia centrifuga.</title>
        <authorList>
            <person name="Buettner E."/>
            <person name="Kellner H."/>
        </authorList>
    </citation>
    <scope>NUCLEOTIDE SEQUENCE [LARGE SCALE GENOMIC DNA]</scope>
    <source>
        <strain evidence="3 4">DSM 108282</strain>
    </source>
</reference>
<dbReference type="EMBL" id="SGPJ01000018">
    <property type="protein sequence ID" value="THH01712.1"/>
    <property type="molecule type" value="Genomic_DNA"/>
</dbReference>
<keyword evidence="4" id="KW-1185">Reference proteome</keyword>
<dbReference type="Gene3D" id="2.40.40.10">
    <property type="entry name" value="RlpA-like domain"/>
    <property type="match status" value="1"/>
</dbReference>
<evidence type="ECO:0000313" key="3">
    <source>
        <dbReference type="EMBL" id="THH01712.1"/>
    </source>
</evidence>
<sequence>MRAVSALLSLLSLPALLAEVATAAHGRAGNHRRLAEVVESSNHTLIKRDQFTNARYTYYNVQDGLQVACGGFYVNTGWTVALTTLQWDGGSHCGEKITISWQGKTTTATIVDEVSYELESVTG</sequence>
<feature type="chain" id="PRO_5020277807" evidence="2">
    <location>
        <begin position="24"/>
        <end position="123"/>
    </location>
</feature>